<dbReference type="Pfam" id="PF03448">
    <property type="entry name" value="MgtE_N"/>
    <property type="match status" value="1"/>
</dbReference>
<feature type="transmembrane region" description="Helical" evidence="9">
    <location>
        <begin position="339"/>
        <end position="360"/>
    </location>
</feature>
<feature type="transmembrane region" description="Helical" evidence="9">
    <location>
        <begin position="404"/>
        <end position="430"/>
    </location>
</feature>
<dbReference type="PANTHER" id="PTHR41394:SF5">
    <property type="entry name" value="SLC41A_MGTE INTEGRAL MEMBRANE DOMAIN-CONTAINING PROTEIN"/>
    <property type="match status" value="1"/>
</dbReference>
<evidence type="ECO:0000313" key="11">
    <source>
        <dbReference type="EMBL" id="MDT7041760.1"/>
    </source>
</evidence>
<name>A0ABU3K5T3_9BACT</name>
<reference evidence="11 12" key="1">
    <citation type="journal article" date="2023" name="ISME J.">
        <title>Cultivation and genomic characterization of novel and ubiquitous marine nitrite-oxidizing bacteria from the Nitrospirales.</title>
        <authorList>
            <person name="Mueller A.J."/>
            <person name="Daebeler A."/>
            <person name="Herbold C.W."/>
            <person name="Kirkegaard R.H."/>
            <person name="Daims H."/>
        </authorList>
    </citation>
    <scope>NUCLEOTIDE SEQUENCE [LARGE SCALE GENOMIC DNA]</scope>
    <source>
        <strain evidence="11 12">EB</strain>
    </source>
</reference>
<dbReference type="Gene3D" id="1.10.357.20">
    <property type="entry name" value="SLC41 divalent cation transporters, integral membrane domain"/>
    <property type="match status" value="1"/>
</dbReference>
<protein>
    <submittedName>
        <fullName evidence="11">Magnesium transporter</fullName>
    </submittedName>
</protein>
<dbReference type="SUPFAM" id="SSF158791">
    <property type="entry name" value="MgtE N-terminal domain-like"/>
    <property type="match status" value="1"/>
</dbReference>
<evidence type="ECO:0000313" key="12">
    <source>
        <dbReference type="Proteomes" id="UP001250932"/>
    </source>
</evidence>
<dbReference type="InterPro" id="IPR006667">
    <property type="entry name" value="SLC41_membr_dom"/>
</dbReference>
<dbReference type="SUPFAM" id="SSF54631">
    <property type="entry name" value="CBS-domain pair"/>
    <property type="match status" value="1"/>
</dbReference>
<keyword evidence="7 9" id="KW-0472">Membrane</keyword>
<evidence type="ECO:0000256" key="3">
    <source>
        <dbReference type="ARBA" id="ARBA00022448"/>
    </source>
</evidence>
<evidence type="ECO:0000256" key="1">
    <source>
        <dbReference type="ARBA" id="ARBA00004141"/>
    </source>
</evidence>
<comment type="subcellular location">
    <subcellularLocation>
        <location evidence="1">Membrane</location>
        <topology evidence="1">Multi-pass membrane protein</topology>
    </subcellularLocation>
</comment>
<accession>A0ABU3K5T3</accession>
<dbReference type="Pfam" id="PF00571">
    <property type="entry name" value="CBS"/>
    <property type="match status" value="2"/>
</dbReference>
<keyword evidence="5" id="KW-0460">Magnesium</keyword>
<dbReference type="SUPFAM" id="SSF161093">
    <property type="entry name" value="MgtE membrane domain-like"/>
    <property type="match status" value="1"/>
</dbReference>
<dbReference type="Proteomes" id="UP001250932">
    <property type="component" value="Unassembled WGS sequence"/>
</dbReference>
<keyword evidence="3" id="KW-0813">Transport</keyword>
<evidence type="ECO:0000256" key="9">
    <source>
        <dbReference type="SAM" id="Phobius"/>
    </source>
</evidence>
<dbReference type="Pfam" id="PF01769">
    <property type="entry name" value="MgtE"/>
    <property type="match status" value="1"/>
</dbReference>
<gene>
    <name evidence="11" type="ORF">PPG34_05310</name>
</gene>
<dbReference type="InterPro" id="IPR036739">
    <property type="entry name" value="SLC41_membr_dom_sf"/>
</dbReference>
<keyword evidence="8" id="KW-0129">CBS domain</keyword>
<dbReference type="InterPro" id="IPR046342">
    <property type="entry name" value="CBS_dom_sf"/>
</dbReference>
<dbReference type="PANTHER" id="PTHR41394">
    <property type="entry name" value="MAGNESIUM TRANSPORTER MGTE"/>
    <property type="match status" value="1"/>
</dbReference>
<proteinExistence type="inferred from homology"/>
<evidence type="ECO:0000256" key="7">
    <source>
        <dbReference type="ARBA" id="ARBA00023136"/>
    </source>
</evidence>
<dbReference type="SMART" id="SM00116">
    <property type="entry name" value="CBS"/>
    <property type="match status" value="2"/>
</dbReference>
<feature type="transmembrane region" description="Helical" evidence="9">
    <location>
        <begin position="265"/>
        <end position="285"/>
    </location>
</feature>
<feature type="domain" description="CBS" evidence="10">
    <location>
        <begin position="183"/>
        <end position="241"/>
    </location>
</feature>
<evidence type="ECO:0000256" key="8">
    <source>
        <dbReference type="PROSITE-ProRule" id="PRU00703"/>
    </source>
</evidence>
<comment type="similarity">
    <text evidence="2">Belongs to the SLC41A transporter family.</text>
</comment>
<dbReference type="CDD" id="cd04606">
    <property type="entry name" value="CBS_pair_Mg_transporter"/>
    <property type="match status" value="1"/>
</dbReference>
<dbReference type="SMART" id="SM00924">
    <property type="entry name" value="MgtE_N"/>
    <property type="match status" value="1"/>
</dbReference>
<dbReference type="PROSITE" id="PS51371">
    <property type="entry name" value="CBS"/>
    <property type="match status" value="2"/>
</dbReference>
<evidence type="ECO:0000256" key="6">
    <source>
        <dbReference type="ARBA" id="ARBA00022989"/>
    </source>
</evidence>
<evidence type="ECO:0000256" key="5">
    <source>
        <dbReference type="ARBA" id="ARBA00022842"/>
    </source>
</evidence>
<feature type="transmembrane region" description="Helical" evidence="9">
    <location>
        <begin position="297"/>
        <end position="318"/>
    </location>
</feature>
<evidence type="ECO:0000256" key="2">
    <source>
        <dbReference type="ARBA" id="ARBA00009749"/>
    </source>
</evidence>
<dbReference type="InterPro" id="IPR006668">
    <property type="entry name" value="Mg_transptr_MgtE_intracell_dom"/>
</dbReference>
<dbReference type="Gene3D" id="3.10.580.10">
    <property type="entry name" value="CBS-domain"/>
    <property type="match status" value="1"/>
</dbReference>
<organism evidence="11 12">
    <name type="scientific">Candidatus Nitronereus thalassa</name>
    <dbReference type="NCBI Taxonomy" id="3020898"/>
    <lineage>
        <taxon>Bacteria</taxon>
        <taxon>Pseudomonadati</taxon>
        <taxon>Nitrospirota</taxon>
        <taxon>Nitrospiria</taxon>
        <taxon>Nitrospirales</taxon>
        <taxon>Nitrospiraceae</taxon>
        <taxon>Candidatus Nitronereus</taxon>
    </lineage>
</organism>
<dbReference type="EMBL" id="JAQOUE010000001">
    <property type="protein sequence ID" value="MDT7041760.1"/>
    <property type="molecule type" value="Genomic_DNA"/>
</dbReference>
<keyword evidence="6 9" id="KW-1133">Transmembrane helix</keyword>
<keyword evidence="4 9" id="KW-0812">Transmembrane</keyword>
<comment type="caution">
    <text evidence="11">The sequence shown here is derived from an EMBL/GenBank/DDBJ whole genome shotgun (WGS) entry which is preliminary data.</text>
</comment>
<dbReference type="RefSeq" id="WP_313832108.1">
    <property type="nucleotide sequence ID" value="NZ_JAQOUE010000001.1"/>
</dbReference>
<feature type="transmembrane region" description="Helical" evidence="9">
    <location>
        <begin position="366"/>
        <end position="392"/>
    </location>
</feature>
<dbReference type="InterPro" id="IPR000644">
    <property type="entry name" value="CBS_dom"/>
</dbReference>
<evidence type="ECO:0000256" key="4">
    <source>
        <dbReference type="ARBA" id="ARBA00022692"/>
    </source>
</evidence>
<keyword evidence="12" id="KW-1185">Reference proteome</keyword>
<evidence type="ECO:0000259" key="10">
    <source>
        <dbReference type="PROSITE" id="PS51371"/>
    </source>
</evidence>
<feature type="domain" description="CBS" evidence="10">
    <location>
        <begin position="121"/>
        <end position="181"/>
    </location>
</feature>
<sequence length="431" mass="47142">MNTSTLLYETFFSTHPEEAARTLESFPIGDILRVISQTPGRNIAQLLSNMNPSLATEVLLGLHDEVLLRAIPEFSPTQLATLVSRFSQEQREDFLGKVPAAVATELTAFLDYPVDTAGGLMDPRVLALPEDLLVEQAIAQIRAKGSKEIHEVYVIDREQKLVGRVPLRDLLVTPTDERLQSVMERDLLTIHPLEQRDQILDLFSERKLFTLPVTDLDGHLLGVIRNRSIFKAGQEELSADMQTMVGVSADERALSPPMFAVKKRLPWLQINLLTAFLAAFVVGLFESTIAQFTALAVLLPVVAGQSGNTGAQSLAVVMRGLALRDIRPSQWWSVSRKEVVVAFINGVAVALTTCLGVYVWSRSLGLTAVIGVSMILAMTIAGFSGAVIPIILRSLKQDPAQSSSIILTTVTDVFGFFSFLGLATIFSSWLA</sequence>